<dbReference type="GO" id="GO:0000105">
    <property type="term" value="P:L-histidine biosynthetic process"/>
    <property type="evidence" value="ECO:0007669"/>
    <property type="project" value="UniProtKB-UniRule"/>
</dbReference>
<evidence type="ECO:0000256" key="7">
    <source>
        <dbReference type="ARBA" id="ARBA00022801"/>
    </source>
</evidence>
<dbReference type="PANTHER" id="PTHR42945:SF9">
    <property type="entry name" value="HISTIDINE BIOSYNTHESIS BIFUNCTIONAL PROTEIN HISIE"/>
    <property type="match status" value="1"/>
</dbReference>
<dbReference type="GO" id="GO:0005737">
    <property type="term" value="C:cytoplasm"/>
    <property type="evidence" value="ECO:0007669"/>
    <property type="project" value="UniProtKB-SubCell"/>
</dbReference>
<keyword evidence="5 10" id="KW-0028">Amino-acid biosynthesis</keyword>
<dbReference type="RefSeq" id="WP_259055039.1">
    <property type="nucleotide sequence ID" value="NZ_JANUCT010000007.1"/>
</dbReference>
<dbReference type="AlphaFoldDB" id="A0AAE3L1M1"/>
<keyword evidence="6 10" id="KW-0547">Nucleotide-binding</keyword>
<protein>
    <recommendedName>
        <fullName evidence="10">Phosphoribosyl-ATP pyrophosphatase</fullName>
        <shortName evidence="10">PRA-PH</shortName>
        <ecNumber evidence="10">3.6.1.31</ecNumber>
    </recommendedName>
</protein>
<evidence type="ECO:0000313" key="12">
    <source>
        <dbReference type="Proteomes" id="UP001204445"/>
    </source>
</evidence>
<gene>
    <name evidence="10" type="primary">hisE</name>
    <name evidence="11" type="ORF">J2T55_001361</name>
</gene>
<comment type="caution">
    <text evidence="11">The sequence shown here is derived from an EMBL/GenBank/DDBJ whole genome shotgun (WGS) entry which is preliminary data.</text>
</comment>
<dbReference type="HAMAP" id="MF_01020">
    <property type="entry name" value="HisE"/>
    <property type="match status" value="1"/>
</dbReference>
<reference evidence="11" key="1">
    <citation type="submission" date="2022-08" db="EMBL/GenBank/DDBJ databases">
        <title>Genomic Encyclopedia of Type Strains, Phase III (KMG-III): the genomes of soil and plant-associated and newly described type strains.</title>
        <authorList>
            <person name="Whitman W."/>
        </authorList>
    </citation>
    <scope>NUCLEOTIDE SEQUENCE</scope>
    <source>
        <strain evidence="11">HMT 1</strain>
    </source>
</reference>
<proteinExistence type="inferred from homology"/>
<keyword evidence="4 10" id="KW-0963">Cytoplasm</keyword>
<comment type="subcellular location">
    <subcellularLocation>
        <location evidence="2 10">Cytoplasm</location>
    </subcellularLocation>
</comment>
<dbReference type="InterPro" id="IPR021130">
    <property type="entry name" value="PRib-ATP_PPHydrolase-like"/>
</dbReference>
<evidence type="ECO:0000256" key="5">
    <source>
        <dbReference type="ARBA" id="ARBA00022605"/>
    </source>
</evidence>
<evidence type="ECO:0000313" key="11">
    <source>
        <dbReference type="EMBL" id="MCS3903341.1"/>
    </source>
</evidence>
<evidence type="ECO:0000256" key="8">
    <source>
        <dbReference type="ARBA" id="ARBA00022840"/>
    </source>
</evidence>
<sequence>MNDAIIEQLTEVLKQRRQADADSSYVASLYRDGREKMLRKVGEEALEVVLAGRGDDDQALVGEVADLWFHSMVLLIDAGLEPAAVLQELERRFGTSGHAEKAARNT</sequence>
<evidence type="ECO:0000256" key="3">
    <source>
        <dbReference type="ARBA" id="ARBA00005204"/>
    </source>
</evidence>
<dbReference type="Proteomes" id="UP001204445">
    <property type="component" value="Unassembled WGS sequence"/>
</dbReference>
<dbReference type="NCBIfam" id="TIGR03188">
    <property type="entry name" value="histidine_hisI"/>
    <property type="match status" value="1"/>
</dbReference>
<evidence type="ECO:0000256" key="4">
    <source>
        <dbReference type="ARBA" id="ARBA00022490"/>
    </source>
</evidence>
<name>A0AAE3L1M1_9GAMM</name>
<evidence type="ECO:0000256" key="2">
    <source>
        <dbReference type="ARBA" id="ARBA00004496"/>
    </source>
</evidence>
<dbReference type="SUPFAM" id="SSF101386">
    <property type="entry name" value="all-alpha NTP pyrophosphatases"/>
    <property type="match status" value="1"/>
</dbReference>
<evidence type="ECO:0000256" key="9">
    <source>
        <dbReference type="ARBA" id="ARBA00023102"/>
    </source>
</evidence>
<dbReference type="NCBIfam" id="NF001611">
    <property type="entry name" value="PRK00400.1-3"/>
    <property type="match status" value="1"/>
</dbReference>
<evidence type="ECO:0000256" key="6">
    <source>
        <dbReference type="ARBA" id="ARBA00022741"/>
    </source>
</evidence>
<dbReference type="CDD" id="cd11534">
    <property type="entry name" value="NTP-PPase_HisIE_like"/>
    <property type="match status" value="1"/>
</dbReference>
<accession>A0AAE3L1M1</accession>
<keyword evidence="8 10" id="KW-0067">ATP-binding</keyword>
<comment type="pathway">
    <text evidence="3 10">Amino-acid biosynthesis; L-histidine biosynthesis; L-histidine from 5-phospho-alpha-D-ribose 1-diphosphate: step 2/9.</text>
</comment>
<dbReference type="GO" id="GO:0004636">
    <property type="term" value="F:phosphoribosyl-ATP diphosphatase activity"/>
    <property type="evidence" value="ECO:0007669"/>
    <property type="project" value="UniProtKB-UniRule"/>
</dbReference>
<dbReference type="Pfam" id="PF01503">
    <property type="entry name" value="PRA-PH"/>
    <property type="match status" value="1"/>
</dbReference>
<organism evidence="11 12">
    <name type="scientific">Methylohalomonas lacus</name>
    <dbReference type="NCBI Taxonomy" id="398773"/>
    <lineage>
        <taxon>Bacteria</taxon>
        <taxon>Pseudomonadati</taxon>
        <taxon>Pseudomonadota</taxon>
        <taxon>Gammaproteobacteria</taxon>
        <taxon>Methylohalomonadales</taxon>
        <taxon>Methylohalomonadaceae</taxon>
        <taxon>Methylohalomonas</taxon>
    </lineage>
</organism>
<comment type="catalytic activity">
    <reaction evidence="1 10">
        <text>1-(5-phospho-beta-D-ribosyl)-ATP + H2O = 1-(5-phospho-beta-D-ribosyl)-5'-AMP + diphosphate + H(+)</text>
        <dbReference type="Rhea" id="RHEA:22828"/>
        <dbReference type="ChEBI" id="CHEBI:15377"/>
        <dbReference type="ChEBI" id="CHEBI:15378"/>
        <dbReference type="ChEBI" id="CHEBI:33019"/>
        <dbReference type="ChEBI" id="CHEBI:59457"/>
        <dbReference type="ChEBI" id="CHEBI:73183"/>
        <dbReference type="EC" id="3.6.1.31"/>
    </reaction>
</comment>
<dbReference type="GO" id="GO:0005524">
    <property type="term" value="F:ATP binding"/>
    <property type="evidence" value="ECO:0007669"/>
    <property type="project" value="UniProtKB-KW"/>
</dbReference>
<dbReference type="EC" id="3.6.1.31" evidence="10"/>
<keyword evidence="9 10" id="KW-0368">Histidine biosynthesis</keyword>
<dbReference type="InterPro" id="IPR008179">
    <property type="entry name" value="HisE"/>
</dbReference>
<dbReference type="EMBL" id="JANUCT010000007">
    <property type="protein sequence ID" value="MCS3903341.1"/>
    <property type="molecule type" value="Genomic_DNA"/>
</dbReference>
<keyword evidence="7 10" id="KW-0378">Hydrolase</keyword>
<keyword evidence="12" id="KW-1185">Reference proteome</keyword>
<evidence type="ECO:0000256" key="10">
    <source>
        <dbReference type="HAMAP-Rule" id="MF_01020"/>
    </source>
</evidence>
<dbReference type="Gene3D" id="1.10.287.1080">
    <property type="entry name" value="MazG-like"/>
    <property type="match status" value="1"/>
</dbReference>
<evidence type="ECO:0000256" key="1">
    <source>
        <dbReference type="ARBA" id="ARBA00001460"/>
    </source>
</evidence>
<dbReference type="PANTHER" id="PTHR42945">
    <property type="entry name" value="HISTIDINE BIOSYNTHESIS BIFUNCTIONAL PROTEIN"/>
    <property type="match status" value="1"/>
</dbReference>
<comment type="similarity">
    <text evidence="10">Belongs to the PRA-PH family.</text>
</comment>